<accession>A0A6C2CMT4</accession>
<evidence type="ECO:0000256" key="6">
    <source>
        <dbReference type="ARBA" id="ARBA00023316"/>
    </source>
</evidence>
<dbReference type="SUPFAM" id="SSF53244">
    <property type="entry name" value="MurD-like peptide ligases, peptide-binding domain"/>
    <property type="match status" value="1"/>
</dbReference>
<evidence type="ECO:0000313" key="13">
    <source>
        <dbReference type="Proteomes" id="UP000389128"/>
    </source>
</evidence>
<comment type="subcellular location">
    <subcellularLocation>
        <location evidence="7 8">Cytoplasm</location>
    </subcellularLocation>
</comment>
<dbReference type="SUPFAM" id="SSF53623">
    <property type="entry name" value="MurD-like peptide ligases, catalytic domain"/>
    <property type="match status" value="1"/>
</dbReference>
<dbReference type="GO" id="GO:0008360">
    <property type="term" value="P:regulation of cell shape"/>
    <property type="evidence" value="ECO:0007669"/>
    <property type="project" value="UniProtKB-KW"/>
</dbReference>
<dbReference type="Pfam" id="PF02875">
    <property type="entry name" value="Mur_ligase_C"/>
    <property type="match status" value="1"/>
</dbReference>
<feature type="binding site" evidence="7">
    <location>
        <position position="180"/>
    </location>
    <ligand>
        <name>UDP-N-acetyl-alpha-D-muramoyl-L-alanyl-D-glutamate</name>
        <dbReference type="ChEBI" id="CHEBI:83900"/>
    </ligand>
</feature>
<evidence type="ECO:0000313" key="12">
    <source>
        <dbReference type="EMBL" id="TYC54633.1"/>
    </source>
</evidence>
<comment type="caution">
    <text evidence="7">Lacks conserved residue(s) required for the propagation of feature annotation.</text>
</comment>
<feature type="binding site" evidence="7">
    <location>
        <position position="22"/>
    </location>
    <ligand>
        <name>UDP-N-acetyl-alpha-D-muramoyl-L-alanyl-D-glutamate</name>
        <dbReference type="ChEBI" id="CHEBI:83900"/>
    </ligand>
</feature>
<feature type="binding site" evidence="7">
    <location>
        <begin position="105"/>
        <end position="111"/>
    </location>
    <ligand>
        <name>ATP</name>
        <dbReference type="ChEBI" id="CHEBI:30616"/>
    </ligand>
</feature>
<dbReference type="GO" id="GO:0009252">
    <property type="term" value="P:peptidoglycan biosynthetic process"/>
    <property type="evidence" value="ECO:0007669"/>
    <property type="project" value="UniProtKB-UniRule"/>
</dbReference>
<dbReference type="AlphaFoldDB" id="A0A6C2CMT4"/>
<keyword evidence="5 7" id="KW-0131">Cell cycle</keyword>
<dbReference type="GO" id="GO:0051301">
    <property type="term" value="P:cell division"/>
    <property type="evidence" value="ECO:0007669"/>
    <property type="project" value="UniProtKB-KW"/>
</dbReference>
<evidence type="ECO:0000256" key="1">
    <source>
        <dbReference type="ARBA" id="ARBA00005898"/>
    </source>
</evidence>
<feature type="binding site" evidence="7">
    <location>
        <begin position="37"/>
        <end position="39"/>
    </location>
    <ligand>
        <name>UDP-N-acetyl-alpha-D-muramoyl-L-alanyl-D-glutamate</name>
        <dbReference type="ChEBI" id="CHEBI:83900"/>
    </ligand>
</feature>
<comment type="catalytic activity">
    <reaction evidence="7">
        <text>UDP-N-acetyl-alpha-D-muramoyl-L-alanyl-D-glutamate + meso-2,6-diaminopimelate + ATP = UDP-N-acetyl-alpha-D-muramoyl-L-alanyl-gamma-D-glutamyl-meso-2,6-diaminopimelate + ADP + phosphate + H(+)</text>
        <dbReference type="Rhea" id="RHEA:23676"/>
        <dbReference type="ChEBI" id="CHEBI:15378"/>
        <dbReference type="ChEBI" id="CHEBI:30616"/>
        <dbReference type="ChEBI" id="CHEBI:43474"/>
        <dbReference type="ChEBI" id="CHEBI:57791"/>
        <dbReference type="ChEBI" id="CHEBI:83900"/>
        <dbReference type="ChEBI" id="CHEBI:83905"/>
        <dbReference type="ChEBI" id="CHEBI:456216"/>
        <dbReference type="EC" id="6.3.2.13"/>
    </reaction>
</comment>
<feature type="binding site" evidence="7">
    <location>
        <position position="174"/>
    </location>
    <ligand>
        <name>UDP-N-acetyl-alpha-D-muramoyl-L-alanyl-D-glutamate</name>
        <dbReference type="ChEBI" id="CHEBI:83900"/>
    </ligand>
</feature>
<feature type="short sequence motif" description="Meso-diaminopimelate recognition motif" evidence="7">
    <location>
        <begin position="411"/>
        <end position="414"/>
    </location>
</feature>
<evidence type="ECO:0000256" key="2">
    <source>
        <dbReference type="ARBA" id="ARBA00022618"/>
    </source>
</evidence>
<dbReference type="InterPro" id="IPR005761">
    <property type="entry name" value="UDP-N-AcMur-Glu-dNH2Pim_ligase"/>
</dbReference>
<dbReference type="Gene3D" id="3.90.190.20">
    <property type="entry name" value="Mur ligase, C-terminal domain"/>
    <property type="match status" value="1"/>
</dbReference>
<dbReference type="GO" id="GO:0071555">
    <property type="term" value="P:cell wall organization"/>
    <property type="evidence" value="ECO:0007669"/>
    <property type="project" value="UniProtKB-KW"/>
</dbReference>
<comment type="caution">
    <text evidence="12">The sequence shown here is derived from an EMBL/GenBank/DDBJ whole genome shotgun (WGS) entry which is preliminary data.</text>
</comment>
<dbReference type="NCBIfam" id="NF001126">
    <property type="entry name" value="PRK00139.1-4"/>
    <property type="match status" value="1"/>
</dbReference>
<dbReference type="InterPro" id="IPR004101">
    <property type="entry name" value="Mur_ligase_C"/>
</dbReference>
<dbReference type="Proteomes" id="UP000389128">
    <property type="component" value="Unassembled WGS sequence"/>
</dbReference>
<keyword evidence="7" id="KW-0963">Cytoplasm</keyword>
<dbReference type="PANTHER" id="PTHR23135:SF4">
    <property type="entry name" value="UDP-N-ACETYLMURAMOYL-L-ALANYL-D-GLUTAMATE--2,6-DIAMINOPIMELATE LIGASE MURE HOMOLOG, CHLOROPLASTIC"/>
    <property type="match status" value="1"/>
</dbReference>
<proteinExistence type="inferred from homology"/>
<keyword evidence="2 7" id="KW-0132">Cell division</keyword>
<dbReference type="InterPro" id="IPR035911">
    <property type="entry name" value="MurE/MurF_N"/>
</dbReference>
<dbReference type="GO" id="GO:0008765">
    <property type="term" value="F:UDP-N-acetylmuramoylalanyl-D-glutamate-2,6-diaminopimelate ligase activity"/>
    <property type="evidence" value="ECO:0007669"/>
    <property type="project" value="UniProtKB-UniRule"/>
</dbReference>
<evidence type="ECO:0000259" key="9">
    <source>
        <dbReference type="Pfam" id="PF01225"/>
    </source>
</evidence>
<keyword evidence="3 7" id="KW-0133">Cell shape</keyword>
<dbReference type="Pfam" id="PF08245">
    <property type="entry name" value="Mur_ligase_M"/>
    <property type="match status" value="1"/>
</dbReference>
<feature type="binding site" evidence="7">
    <location>
        <begin position="147"/>
        <end position="148"/>
    </location>
    <ligand>
        <name>UDP-N-acetyl-alpha-D-muramoyl-L-alanyl-D-glutamate</name>
        <dbReference type="ChEBI" id="CHEBI:83900"/>
    </ligand>
</feature>
<keyword evidence="7" id="KW-0547">Nucleotide-binding</keyword>
<dbReference type="Pfam" id="PF01225">
    <property type="entry name" value="Mur_ligase"/>
    <property type="match status" value="1"/>
</dbReference>
<name>A0A6C2CMT4_9RHOO</name>
<keyword evidence="4 7" id="KW-0573">Peptidoglycan synthesis</keyword>
<feature type="binding site" evidence="7">
    <location>
        <begin position="411"/>
        <end position="414"/>
    </location>
    <ligand>
        <name>meso-2,6-diaminopimelate</name>
        <dbReference type="ChEBI" id="CHEBI:57791"/>
    </ligand>
</feature>
<dbReference type="InterPro" id="IPR036615">
    <property type="entry name" value="Mur_ligase_C_dom_sf"/>
</dbReference>
<dbReference type="GO" id="GO:0005524">
    <property type="term" value="F:ATP binding"/>
    <property type="evidence" value="ECO:0007669"/>
    <property type="project" value="UniProtKB-UniRule"/>
</dbReference>
<dbReference type="SUPFAM" id="SSF63418">
    <property type="entry name" value="MurE/MurF N-terminal domain"/>
    <property type="match status" value="1"/>
</dbReference>
<comment type="pathway">
    <text evidence="7 8">Cell wall biogenesis; peptidoglycan biosynthesis.</text>
</comment>
<feature type="binding site" evidence="7">
    <location>
        <position position="464"/>
    </location>
    <ligand>
        <name>meso-2,6-diaminopimelate</name>
        <dbReference type="ChEBI" id="CHEBI:57791"/>
    </ligand>
</feature>
<evidence type="ECO:0000256" key="3">
    <source>
        <dbReference type="ARBA" id="ARBA00022960"/>
    </source>
</evidence>
<comment type="cofactor">
    <cofactor evidence="7">
        <name>Mg(2+)</name>
        <dbReference type="ChEBI" id="CHEBI:18420"/>
    </cofactor>
</comment>
<feature type="domain" description="Mur ligase C-terminal" evidence="10">
    <location>
        <begin position="335"/>
        <end position="462"/>
    </location>
</feature>
<feature type="binding site" evidence="7">
    <location>
        <position position="460"/>
    </location>
    <ligand>
        <name>meso-2,6-diaminopimelate</name>
        <dbReference type="ChEBI" id="CHEBI:57791"/>
    </ligand>
</feature>
<sequence length="497" mass="53055">MREILDWLAAQEIEVTRLCADSRQVRAGDIFLACPGHRVDGRRFIAGAVKAGAAAVLWERNDHVWDASLQVANLPVDGLSALSGYLAHEVYGRPSEAVWLVGVTGTNGKTSVTQWLSRAFAALGRKCGVIGTLGIGFPGALSESLNTTPDSLTVHRTLADFREAGAQAVAMEVSSIGLDQGRLNGLRFDVAVHTNLTRDHLDYHGTMENYGAAKARLFDMPGLRSVVLNLDDRFGMEQARRLAGHGIEVIGYTLIPTNIDAAPAHRVIVADKLTTTAAGIRFTARCGNESADLYPNLVGQFNVSNLLAVIGTLMASGFSLEDAVTVAEDLTPPQGRMQTLGGIGDPLVVVDYAHSPDALEQVLTAVRATVTARGGRMTCVFGCGGERDPGKRPLMGEVASRLADHVVLTGDNPRGEDPEAILREIAAAAGERARIIPDRAQAIRDTIMGAAPDDVIVIAGKGHEPYQEINGVRYPFSDVEQTRAALEAWNDAQGELK</sequence>
<organism evidence="12 13">
    <name type="scientific">Zoogloea oleivorans</name>
    <dbReference type="NCBI Taxonomy" id="1552750"/>
    <lineage>
        <taxon>Bacteria</taxon>
        <taxon>Pseudomonadati</taxon>
        <taxon>Pseudomonadota</taxon>
        <taxon>Betaproteobacteria</taxon>
        <taxon>Rhodocyclales</taxon>
        <taxon>Zoogloeaceae</taxon>
        <taxon>Zoogloea</taxon>
    </lineage>
</organism>
<keyword evidence="7" id="KW-0067">ATP-binding</keyword>
<reference evidence="12 13" key="1">
    <citation type="submission" date="2019-01" db="EMBL/GenBank/DDBJ databases">
        <title>Zoogloea oleivorans genome sequencing and assembly.</title>
        <authorList>
            <person name="Tancsics A."/>
            <person name="Farkas M."/>
            <person name="Kriszt B."/>
            <person name="Maroti G."/>
            <person name="Horvath B."/>
        </authorList>
    </citation>
    <scope>NUCLEOTIDE SEQUENCE [LARGE SCALE GENOMIC DNA]</scope>
    <source>
        <strain evidence="12 13">Buc</strain>
    </source>
</reference>
<feature type="modified residue" description="N6-carboxylysine" evidence="7">
    <location>
        <position position="214"/>
    </location>
</feature>
<evidence type="ECO:0000256" key="7">
    <source>
        <dbReference type="HAMAP-Rule" id="MF_00208"/>
    </source>
</evidence>
<evidence type="ECO:0000256" key="4">
    <source>
        <dbReference type="ARBA" id="ARBA00022984"/>
    </source>
</evidence>
<feature type="binding site" evidence="7">
    <location>
        <position position="146"/>
    </location>
    <ligand>
        <name>UDP-N-acetyl-alpha-D-muramoyl-L-alanyl-D-glutamate</name>
        <dbReference type="ChEBI" id="CHEBI:83900"/>
    </ligand>
</feature>
<dbReference type="PANTHER" id="PTHR23135">
    <property type="entry name" value="MUR LIGASE FAMILY MEMBER"/>
    <property type="match status" value="1"/>
</dbReference>
<feature type="binding site" evidence="7">
    <location>
        <position position="182"/>
    </location>
    <ligand>
        <name>UDP-N-acetyl-alpha-D-muramoyl-L-alanyl-D-glutamate</name>
        <dbReference type="ChEBI" id="CHEBI:83900"/>
    </ligand>
</feature>
<comment type="PTM">
    <text evidence="7">Carboxylation is probably crucial for Mg(2+) binding and, consequently, for the gamma-phosphate positioning of ATP.</text>
</comment>
<keyword evidence="6 7" id="KW-0961">Cell wall biogenesis/degradation</keyword>
<keyword evidence="7" id="KW-0460">Magnesium</keyword>
<feature type="binding site" evidence="7">
    <location>
        <position position="387"/>
    </location>
    <ligand>
        <name>meso-2,6-diaminopimelate</name>
        <dbReference type="ChEBI" id="CHEBI:57791"/>
    </ligand>
</feature>
<dbReference type="NCBIfam" id="NF001124">
    <property type="entry name" value="PRK00139.1-2"/>
    <property type="match status" value="1"/>
</dbReference>
<evidence type="ECO:0000256" key="5">
    <source>
        <dbReference type="ARBA" id="ARBA00023306"/>
    </source>
</evidence>
<evidence type="ECO:0000259" key="11">
    <source>
        <dbReference type="Pfam" id="PF08245"/>
    </source>
</evidence>
<gene>
    <name evidence="7" type="primary">murE</name>
    <name evidence="12" type="ORF">ETQ85_18095</name>
</gene>
<dbReference type="Gene3D" id="3.40.1190.10">
    <property type="entry name" value="Mur-like, catalytic domain"/>
    <property type="match status" value="1"/>
</dbReference>
<dbReference type="NCBIfam" id="TIGR01085">
    <property type="entry name" value="murE"/>
    <property type="match status" value="1"/>
</dbReference>
<dbReference type="HAMAP" id="MF_00208">
    <property type="entry name" value="MurE"/>
    <property type="match status" value="1"/>
</dbReference>
<evidence type="ECO:0000259" key="10">
    <source>
        <dbReference type="Pfam" id="PF02875"/>
    </source>
</evidence>
<comment type="function">
    <text evidence="7">Catalyzes the addition of meso-diaminopimelic acid to the nucleotide precursor UDP-N-acetylmuramoyl-L-alanyl-D-glutamate (UMAG) in the biosynthesis of bacterial cell-wall peptidoglycan.</text>
</comment>
<dbReference type="GO" id="GO:0000287">
    <property type="term" value="F:magnesium ion binding"/>
    <property type="evidence" value="ECO:0007669"/>
    <property type="project" value="UniProtKB-UniRule"/>
</dbReference>
<feature type="domain" description="Mur ligase N-terminal catalytic" evidence="9">
    <location>
        <begin position="15"/>
        <end position="87"/>
    </location>
</feature>
<keyword evidence="7 12" id="KW-0436">Ligase</keyword>
<dbReference type="EMBL" id="SDKK01000018">
    <property type="protein sequence ID" value="TYC54633.1"/>
    <property type="molecule type" value="Genomic_DNA"/>
</dbReference>
<dbReference type="OrthoDB" id="9800958at2"/>
<protein>
    <recommendedName>
        <fullName evidence="7">UDP-N-acetylmuramoyl-L-alanyl-D-glutamate--2,6-diaminopimelate ligase</fullName>
        <ecNumber evidence="7">6.3.2.13</ecNumber>
    </recommendedName>
    <alternativeName>
        <fullName evidence="7">Meso-A2pm-adding enzyme</fullName>
    </alternativeName>
    <alternativeName>
        <fullName evidence="7">Meso-diaminopimelate-adding enzyme</fullName>
    </alternativeName>
    <alternativeName>
        <fullName evidence="7">UDP-MurNAc-L-Ala-D-Glu:meso-diaminopimelate ligase</fullName>
    </alternativeName>
    <alternativeName>
        <fullName evidence="7">UDP-MurNAc-tripeptide synthetase</fullName>
    </alternativeName>
    <alternativeName>
        <fullName evidence="7">UDP-N-acetylmuramyl-tripeptide synthetase</fullName>
    </alternativeName>
</protein>
<dbReference type="InterPro" id="IPR013221">
    <property type="entry name" value="Mur_ligase_cen"/>
</dbReference>
<evidence type="ECO:0000256" key="8">
    <source>
        <dbReference type="RuleBase" id="RU004135"/>
    </source>
</evidence>
<feature type="domain" description="Mur ligase central" evidence="11">
    <location>
        <begin position="103"/>
        <end position="312"/>
    </location>
</feature>
<keyword evidence="13" id="KW-1185">Reference proteome</keyword>
<dbReference type="EC" id="6.3.2.13" evidence="7"/>
<dbReference type="InterPro" id="IPR036565">
    <property type="entry name" value="Mur-like_cat_sf"/>
</dbReference>
<dbReference type="Gene3D" id="3.40.1390.10">
    <property type="entry name" value="MurE/MurF, N-terminal domain"/>
    <property type="match status" value="1"/>
</dbReference>
<dbReference type="InterPro" id="IPR000713">
    <property type="entry name" value="Mur_ligase_N"/>
</dbReference>
<comment type="similarity">
    <text evidence="1 7">Belongs to the MurCDEF family. MurE subfamily.</text>
</comment>
<dbReference type="UniPathway" id="UPA00219"/>
<dbReference type="GO" id="GO:0005737">
    <property type="term" value="C:cytoplasm"/>
    <property type="evidence" value="ECO:0007669"/>
    <property type="project" value="UniProtKB-SubCell"/>
</dbReference>